<dbReference type="AlphaFoldDB" id="A0A0T5YY71"/>
<dbReference type="PANTHER" id="PTHR20275:SF0">
    <property type="entry name" value="NAD KINASE"/>
    <property type="match status" value="1"/>
</dbReference>
<accession>A0A0T5YY71</accession>
<dbReference type="NCBIfam" id="NF002306">
    <property type="entry name" value="PRK01231.1"/>
    <property type="match status" value="1"/>
</dbReference>
<dbReference type="Pfam" id="PF01513">
    <property type="entry name" value="NAD_kinase"/>
    <property type="match status" value="1"/>
</dbReference>
<dbReference type="GO" id="GO:0046872">
    <property type="term" value="F:metal ion binding"/>
    <property type="evidence" value="ECO:0007669"/>
    <property type="project" value="UniProtKB-UniRule"/>
</dbReference>
<name>A0A0T5YY71_9GAMM</name>
<dbReference type="GO" id="GO:0005737">
    <property type="term" value="C:cytoplasm"/>
    <property type="evidence" value="ECO:0007669"/>
    <property type="project" value="UniProtKB-SubCell"/>
</dbReference>
<dbReference type="FunFam" id="2.60.200.30:FF:000009">
    <property type="entry name" value="Poly(P)/ATP NAD kinase"/>
    <property type="match status" value="1"/>
</dbReference>
<keyword evidence="4 8" id="KW-0067">ATP-binding</keyword>
<dbReference type="Proteomes" id="UP000051276">
    <property type="component" value="Unassembled WGS sequence"/>
</dbReference>
<feature type="binding site" evidence="8">
    <location>
        <begin position="146"/>
        <end position="147"/>
    </location>
    <ligand>
        <name>NAD(+)</name>
        <dbReference type="ChEBI" id="CHEBI:57540"/>
    </ligand>
</feature>
<evidence type="ECO:0000313" key="12">
    <source>
        <dbReference type="Proteomes" id="UP000051634"/>
    </source>
</evidence>
<comment type="caution">
    <text evidence="9">The sequence shown here is derived from an EMBL/GenBank/DDBJ whole genome shotgun (WGS) entry which is preliminary data.</text>
</comment>
<evidence type="ECO:0000256" key="3">
    <source>
        <dbReference type="ARBA" id="ARBA00022777"/>
    </source>
</evidence>
<evidence type="ECO:0000256" key="2">
    <source>
        <dbReference type="ARBA" id="ARBA00022741"/>
    </source>
</evidence>
<feature type="binding site" evidence="8">
    <location>
        <position position="174"/>
    </location>
    <ligand>
        <name>NAD(+)</name>
        <dbReference type="ChEBI" id="CHEBI:57540"/>
    </ligand>
</feature>
<dbReference type="EMBL" id="LDXT01000078">
    <property type="protein sequence ID" value="KRT55517.1"/>
    <property type="molecule type" value="Genomic_DNA"/>
</dbReference>
<gene>
    <name evidence="8" type="primary">nadK</name>
    <name evidence="9" type="ORF">Ga0074115_11955</name>
    <name evidence="10" type="ORF">Ga0076813_16334</name>
</gene>
<dbReference type="GO" id="GO:0003951">
    <property type="term" value="F:NAD+ kinase activity"/>
    <property type="evidence" value="ECO:0007669"/>
    <property type="project" value="UniProtKB-UniRule"/>
</dbReference>
<comment type="function">
    <text evidence="8">Involved in the regulation of the intracellular balance of NAD and NADP, and is a key enzyme in the biosynthesis of NADP. Catalyzes specifically the phosphorylation on 2'-hydroxyl of the adenosine moiety of NAD to yield NADP.</text>
</comment>
<protein>
    <recommendedName>
        <fullName evidence="8">NAD kinase</fullName>
        <ecNumber evidence="8">2.7.1.23</ecNumber>
    </recommendedName>
    <alternativeName>
        <fullName evidence="8">ATP-dependent NAD kinase</fullName>
    </alternativeName>
</protein>
<dbReference type="Proteomes" id="UP000051634">
    <property type="component" value="Unassembled WGS sequence"/>
</dbReference>
<dbReference type="InterPro" id="IPR017437">
    <property type="entry name" value="ATP-NAD_kinase_PpnK-typ_C"/>
</dbReference>
<feature type="binding site" evidence="8">
    <location>
        <position position="176"/>
    </location>
    <ligand>
        <name>NAD(+)</name>
        <dbReference type="ChEBI" id="CHEBI:57540"/>
    </ligand>
</feature>
<dbReference type="InterPro" id="IPR017438">
    <property type="entry name" value="ATP-NAD_kinase_N"/>
</dbReference>
<dbReference type="EMBL" id="LMXI01000061">
    <property type="protein sequence ID" value="KRT59911.1"/>
    <property type="molecule type" value="Genomic_DNA"/>
</dbReference>
<evidence type="ECO:0000256" key="6">
    <source>
        <dbReference type="ARBA" id="ARBA00023027"/>
    </source>
</evidence>
<dbReference type="PANTHER" id="PTHR20275">
    <property type="entry name" value="NAD KINASE"/>
    <property type="match status" value="1"/>
</dbReference>
<dbReference type="GO" id="GO:0006741">
    <property type="term" value="P:NADP+ biosynthetic process"/>
    <property type="evidence" value="ECO:0007669"/>
    <property type="project" value="UniProtKB-UniRule"/>
</dbReference>
<dbReference type="Gene3D" id="3.40.50.10330">
    <property type="entry name" value="Probable inorganic polyphosphate/atp-NAD kinase, domain 1"/>
    <property type="match status" value="1"/>
</dbReference>
<feature type="active site" description="Proton acceptor" evidence="8">
    <location>
        <position position="73"/>
    </location>
</feature>
<sequence length="294" mass="32512">MSAPFQRIGLIGKHGDPTVKRTIRRLYEFLVARKIDVLLENGTCRLLDDAPVSSVPEIDLPCNSDLVIVVGGDGTLLHAARELADQDIPLLGINRGRLGFLADVTPNEMLPRLEEILAGKYEEEQRFLLSASIGDEPGNDHFRAFNDVVLHKWNTPRMIEFETYIDGKLVNDQRSDGLIVSTPTGSTAYALSGGGPLLYPTLDALLLVPICPHTLSNRPIVVDGNSRIEIHLAPGHAEHVQVTCDGQTHLPVIEGEAVQIRKNKHHVRLIHPRGHDHFSLLRAKLGWSEHPTHD</sequence>
<organism evidence="9 12">
    <name type="scientific">endosymbiont of Ridgeia piscesae</name>
    <dbReference type="NCBI Taxonomy" id="54398"/>
    <lineage>
        <taxon>Bacteria</taxon>
        <taxon>Pseudomonadati</taxon>
        <taxon>Pseudomonadota</taxon>
        <taxon>Gammaproteobacteria</taxon>
        <taxon>sulfur-oxidizing symbionts</taxon>
    </lineage>
</organism>
<dbReference type="InterPro" id="IPR002504">
    <property type="entry name" value="NADK"/>
</dbReference>
<dbReference type="STRING" id="54398.Ga0074115_11955"/>
<dbReference type="OrthoDB" id="9774737at2"/>
<dbReference type="PATRIC" id="fig|54398.3.peg.2208"/>
<evidence type="ECO:0000256" key="1">
    <source>
        <dbReference type="ARBA" id="ARBA00022679"/>
    </source>
</evidence>
<keyword evidence="5 8" id="KW-0521">NADP</keyword>
<feature type="binding site" evidence="8">
    <location>
        <position position="247"/>
    </location>
    <ligand>
        <name>NAD(+)</name>
        <dbReference type="ChEBI" id="CHEBI:57540"/>
    </ligand>
</feature>
<keyword evidence="2 8" id="KW-0547">Nucleotide-binding</keyword>
<evidence type="ECO:0000313" key="9">
    <source>
        <dbReference type="EMBL" id="KRT55517.1"/>
    </source>
</evidence>
<dbReference type="InterPro" id="IPR016064">
    <property type="entry name" value="NAD/diacylglycerol_kinase_sf"/>
</dbReference>
<dbReference type="GO" id="GO:0005524">
    <property type="term" value="F:ATP binding"/>
    <property type="evidence" value="ECO:0007669"/>
    <property type="project" value="UniProtKB-KW"/>
</dbReference>
<dbReference type="Pfam" id="PF20143">
    <property type="entry name" value="NAD_kinase_C"/>
    <property type="match status" value="1"/>
</dbReference>
<dbReference type="GO" id="GO:0051287">
    <property type="term" value="F:NAD binding"/>
    <property type="evidence" value="ECO:0007669"/>
    <property type="project" value="UniProtKB-ARBA"/>
</dbReference>
<evidence type="ECO:0000313" key="10">
    <source>
        <dbReference type="EMBL" id="KRT59911.1"/>
    </source>
</evidence>
<comment type="caution">
    <text evidence="8">Lacks conserved residue(s) required for the propagation of feature annotation.</text>
</comment>
<keyword evidence="8" id="KW-0963">Cytoplasm</keyword>
<evidence type="ECO:0000313" key="11">
    <source>
        <dbReference type="Proteomes" id="UP000051276"/>
    </source>
</evidence>
<comment type="catalytic activity">
    <reaction evidence="7 8">
        <text>NAD(+) + ATP = ADP + NADP(+) + H(+)</text>
        <dbReference type="Rhea" id="RHEA:18629"/>
        <dbReference type="ChEBI" id="CHEBI:15378"/>
        <dbReference type="ChEBI" id="CHEBI:30616"/>
        <dbReference type="ChEBI" id="CHEBI:57540"/>
        <dbReference type="ChEBI" id="CHEBI:58349"/>
        <dbReference type="ChEBI" id="CHEBI:456216"/>
        <dbReference type="EC" id="2.7.1.23"/>
    </reaction>
</comment>
<dbReference type="Gene3D" id="2.60.200.30">
    <property type="entry name" value="Probable inorganic polyphosphate/atp-NAD kinase, domain 2"/>
    <property type="match status" value="1"/>
</dbReference>
<dbReference type="HAMAP" id="MF_00361">
    <property type="entry name" value="NAD_kinase"/>
    <property type="match status" value="1"/>
</dbReference>
<dbReference type="RefSeq" id="WP_057955899.1">
    <property type="nucleotide sequence ID" value="NZ_KQ556897.1"/>
</dbReference>
<keyword evidence="12" id="KW-1185">Reference proteome</keyword>
<comment type="similarity">
    <text evidence="8">Belongs to the NAD kinase family.</text>
</comment>
<evidence type="ECO:0000256" key="4">
    <source>
        <dbReference type="ARBA" id="ARBA00022840"/>
    </source>
</evidence>
<keyword evidence="1 8" id="KW-0808">Transferase</keyword>
<reference evidence="11 12" key="1">
    <citation type="submission" date="2015-11" db="EMBL/GenBank/DDBJ databases">
        <title>The genome of Candidatus Endoriftia persephone in Ridgeia piscesae and population structure of the North Eastern Pacific vestimentiferan symbionts.</title>
        <authorList>
            <person name="Perez M."/>
            <person name="Juniper K.S."/>
        </authorList>
    </citation>
    <scope>NUCLEOTIDE SEQUENCE [LARGE SCALE GENOMIC DNA]</scope>
    <source>
        <strain evidence="10">Ind10</strain>
        <strain evidence="9">Ind11</strain>
    </source>
</reference>
<comment type="subcellular location">
    <subcellularLocation>
        <location evidence="8">Cytoplasm</location>
    </subcellularLocation>
</comment>
<feature type="binding site" evidence="8">
    <location>
        <position position="157"/>
    </location>
    <ligand>
        <name>NAD(+)</name>
        <dbReference type="ChEBI" id="CHEBI:57540"/>
    </ligand>
</feature>
<feature type="binding site" evidence="8">
    <location>
        <begin position="187"/>
        <end position="192"/>
    </location>
    <ligand>
        <name>NAD(+)</name>
        <dbReference type="ChEBI" id="CHEBI:57540"/>
    </ligand>
</feature>
<dbReference type="SUPFAM" id="SSF111331">
    <property type="entry name" value="NAD kinase/diacylglycerol kinase-like"/>
    <property type="match status" value="1"/>
</dbReference>
<evidence type="ECO:0000256" key="8">
    <source>
        <dbReference type="HAMAP-Rule" id="MF_00361"/>
    </source>
</evidence>
<dbReference type="EC" id="2.7.1.23" evidence="8"/>
<feature type="binding site" evidence="8">
    <location>
        <begin position="73"/>
        <end position="74"/>
    </location>
    <ligand>
        <name>NAD(+)</name>
        <dbReference type="ChEBI" id="CHEBI:57540"/>
    </ligand>
</feature>
<dbReference type="GO" id="GO:0019674">
    <property type="term" value="P:NAD+ metabolic process"/>
    <property type="evidence" value="ECO:0007669"/>
    <property type="project" value="InterPro"/>
</dbReference>
<evidence type="ECO:0000256" key="7">
    <source>
        <dbReference type="ARBA" id="ARBA00047925"/>
    </source>
</evidence>
<proteinExistence type="inferred from homology"/>
<evidence type="ECO:0000256" key="5">
    <source>
        <dbReference type="ARBA" id="ARBA00022857"/>
    </source>
</evidence>
<keyword evidence="6 8" id="KW-0520">NAD</keyword>
<comment type="cofactor">
    <cofactor evidence="8">
        <name>a divalent metal cation</name>
        <dbReference type="ChEBI" id="CHEBI:60240"/>
    </cofactor>
</comment>
<keyword evidence="3 8" id="KW-0418">Kinase</keyword>
<feature type="binding site" evidence="8">
    <location>
        <position position="78"/>
    </location>
    <ligand>
        <name>NAD(+)</name>
        <dbReference type="ChEBI" id="CHEBI:57540"/>
    </ligand>
</feature>